<dbReference type="InterPro" id="IPR004948">
    <property type="entry name" value="Nuc-triphosphatase_THEP1"/>
</dbReference>
<dbReference type="Gene3D" id="3.40.50.300">
    <property type="entry name" value="P-loop containing nucleotide triphosphate hydrolases"/>
    <property type="match status" value="1"/>
</dbReference>
<dbReference type="RefSeq" id="WP_193734799.1">
    <property type="nucleotide sequence ID" value="NZ_CP063304.1"/>
</dbReference>
<dbReference type="KEGG" id="bliq:INP51_10470"/>
<name>A0A7M2RFV1_9FIRM</name>
<reference evidence="1 2" key="1">
    <citation type="submission" date="2020-10" db="EMBL/GenBank/DDBJ databases">
        <title>Blautia liquoris sp.nov., isolated from the mud in a fermentation cellar used for the production of Chinese strong-flavoured liquor.</title>
        <authorList>
            <person name="Lu L."/>
        </authorList>
    </citation>
    <scope>NUCLEOTIDE SEQUENCE [LARGE SCALE GENOMIC DNA]</scope>
    <source>
        <strain evidence="1 2">LZLJ-3</strain>
    </source>
</reference>
<gene>
    <name evidence="1" type="ORF">INP51_10470</name>
</gene>
<evidence type="ECO:0000313" key="1">
    <source>
        <dbReference type="EMBL" id="QOV18437.1"/>
    </source>
</evidence>
<proteinExistence type="predicted"/>
<accession>A0A7M2RFV1</accession>
<evidence type="ECO:0000313" key="2">
    <source>
        <dbReference type="Proteomes" id="UP000593601"/>
    </source>
</evidence>
<dbReference type="GO" id="GO:0017111">
    <property type="term" value="F:ribonucleoside triphosphate phosphatase activity"/>
    <property type="evidence" value="ECO:0007669"/>
    <property type="project" value="InterPro"/>
</dbReference>
<sequence length="200" mass="22813">MNFFIQGKTGIGKSYTIRESLKNHVEHTEGFMVQRLYEDNNLWGFRAGIIEDTLVSLDAGPDAANKDGIFLSPEGKDLSVLEGIISQVEKNFWKPSCRVVVLDEIGGFELCSDIFMTTLYRILDSDRLCVGVLKSQENLMHTLKGRGFDAGEQTKLYLGRHDQLKRVIESNGILYTMTDDNRDQIQEKLQTYIDQYTPFM</sequence>
<dbReference type="EMBL" id="CP063304">
    <property type="protein sequence ID" value="QOV18437.1"/>
    <property type="molecule type" value="Genomic_DNA"/>
</dbReference>
<keyword evidence="2" id="KW-1185">Reference proteome</keyword>
<dbReference type="Proteomes" id="UP000593601">
    <property type="component" value="Chromosome"/>
</dbReference>
<dbReference type="SUPFAM" id="SSF52540">
    <property type="entry name" value="P-loop containing nucleoside triphosphate hydrolases"/>
    <property type="match status" value="1"/>
</dbReference>
<dbReference type="Pfam" id="PF03266">
    <property type="entry name" value="NTPase_1"/>
    <property type="match status" value="1"/>
</dbReference>
<organism evidence="1 2">
    <name type="scientific">Blautia liquoris</name>
    <dbReference type="NCBI Taxonomy" id="2779518"/>
    <lineage>
        <taxon>Bacteria</taxon>
        <taxon>Bacillati</taxon>
        <taxon>Bacillota</taxon>
        <taxon>Clostridia</taxon>
        <taxon>Lachnospirales</taxon>
        <taxon>Lachnospiraceae</taxon>
        <taxon>Blautia</taxon>
    </lineage>
</organism>
<dbReference type="AlphaFoldDB" id="A0A7M2RFV1"/>
<evidence type="ECO:0008006" key="3">
    <source>
        <dbReference type="Google" id="ProtNLM"/>
    </source>
</evidence>
<dbReference type="InterPro" id="IPR027417">
    <property type="entry name" value="P-loop_NTPase"/>
</dbReference>
<protein>
    <recommendedName>
        <fullName evidence="3">NTPase</fullName>
    </recommendedName>
</protein>